<keyword evidence="1" id="KW-0732">Signal</keyword>
<feature type="signal peptide" evidence="1">
    <location>
        <begin position="1"/>
        <end position="24"/>
    </location>
</feature>
<dbReference type="SUPFAM" id="SSF53850">
    <property type="entry name" value="Periplasmic binding protein-like II"/>
    <property type="match status" value="1"/>
</dbReference>
<evidence type="ECO:0000256" key="1">
    <source>
        <dbReference type="SAM" id="SignalP"/>
    </source>
</evidence>
<evidence type="ECO:0000259" key="2">
    <source>
        <dbReference type="Pfam" id="PF00496"/>
    </source>
</evidence>
<dbReference type="Gene3D" id="3.10.105.10">
    <property type="entry name" value="Dipeptide-binding Protein, Domain 3"/>
    <property type="match status" value="1"/>
</dbReference>
<dbReference type="EMBL" id="DVFJ01000011">
    <property type="protein sequence ID" value="HIQ71360.1"/>
    <property type="molecule type" value="Genomic_DNA"/>
</dbReference>
<reference evidence="3" key="2">
    <citation type="journal article" date="2021" name="PeerJ">
        <title>Extensive microbial diversity within the chicken gut microbiome revealed by metagenomics and culture.</title>
        <authorList>
            <person name="Gilroy R."/>
            <person name="Ravi A."/>
            <person name="Getino M."/>
            <person name="Pursley I."/>
            <person name="Horton D.L."/>
            <person name="Alikhan N.F."/>
            <person name="Baker D."/>
            <person name="Gharbi K."/>
            <person name="Hall N."/>
            <person name="Watson M."/>
            <person name="Adriaenssens E.M."/>
            <person name="Foster-Nyarko E."/>
            <person name="Jarju S."/>
            <person name="Secka A."/>
            <person name="Antonio M."/>
            <person name="Oren A."/>
            <person name="Chaudhuri R.R."/>
            <person name="La Ragione R."/>
            <person name="Hildebrand F."/>
            <person name="Pallen M.J."/>
        </authorList>
    </citation>
    <scope>NUCLEOTIDE SEQUENCE</scope>
    <source>
        <strain evidence="3">ChiSxjej2B14-6234</strain>
    </source>
</reference>
<evidence type="ECO:0000313" key="4">
    <source>
        <dbReference type="Proteomes" id="UP000886887"/>
    </source>
</evidence>
<dbReference type="AlphaFoldDB" id="A0A9D1CQ75"/>
<dbReference type="InterPro" id="IPR000914">
    <property type="entry name" value="SBP_5_dom"/>
</dbReference>
<dbReference type="PIRSF" id="PIRSF002741">
    <property type="entry name" value="MppA"/>
    <property type="match status" value="1"/>
</dbReference>
<comment type="caution">
    <text evidence="3">The sequence shown here is derived from an EMBL/GenBank/DDBJ whole genome shotgun (WGS) entry which is preliminary data.</text>
</comment>
<dbReference type="GO" id="GO:0042597">
    <property type="term" value="C:periplasmic space"/>
    <property type="evidence" value="ECO:0007669"/>
    <property type="project" value="UniProtKB-ARBA"/>
</dbReference>
<dbReference type="GO" id="GO:0043190">
    <property type="term" value="C:ATP-binding cassette (ABC) transporter complex"/>
    <property type="evidence" value="ECO:0007669"/>
    <property type="project" value="InterPro"/>
</dbReference>
<dbReference type="Pfam" id="PF00496">
    <property type="entry name" value="SBP_bac_5"/>
    <property type="match status" value="1"/>
</dbReference>
<dbReference type="Proteomes" id="UP000886887">
    <property type="component" value="Unassembled WGS sequence"/>
</dbReference>
<name>A0A9D1CQ75_9FIRM</name>
<dbReference type="PANTHER" id="PTHR30290">
    <property type="entry name" value="PERIPLASMIC BINDING COMPONENT OF ABC TRANSPORTER"/>
    <property type="match status" value="1"/>
</dbReference>
<dbReference type="Gene3D" id="3.90.76.10">
    <property type="entry name" value="Dipeptide-binding Protein, Domain 1"/>
    <property type="match status" value="1"/>
</dbReference>
<protein>
    <submittedName>
        <fullName evidence="3">ABC transporter substrate-binding protein</fullName>
    </submittedName>
</protein>
<dbReference type="InterPro" id="IPR039424">
    <property type="entry name" value="SBP_5"/>
</dbReference>
<feature type="chain" id="PRO_5038472008" evidence="1">
    <location>
        <begin position="25"/>
        <end position="515"/>
    </location>
</feature>
<proteinExistence type="predicted"/>
<dbReference type="InterPro" id="IPR030678">
    <property type="entry name" value="Peptide/Ni-bd"/>
</dbReference>
<reference evidence="3" key="1">
    <citation type="submission" date="2020-10" db="EMBL/GenBank/DDBJ databases">
        <authorList>
            <person name="Gilroy R."/>
        </authorList>
    </citation>
    <scope>NUCLEOTIDE SEQUENCE</scope>
    <source>
        <strain evidence="3">ChiSxjej2B14-6234</strain>
    </source>
</reference>
<accession>A0A9D1CQ75</accession>
<sequence length="515" mass="57067">MKKCLIALLCVALMMTGFVFGASAEEEKTLVVSLGADPTTFNPVMKGDDDGHLIYQNVFDGLLELNYNSEVIPGLATSWETSEDGLTYTFHLATDVKWHDGVDFTSADVKYTYERIMAENGFIGGTLSATLESIECPDDDTVVLHLKAPDATLLGTLAWYEHFIIPKHIYENEEDWATCEAATTKPIGTGPFKFADYQTGVSITLEKNEDYFKGAPKIDKLIFMIVPDDTTAVQAFYNGEIDILTDVPTSEVLNMQNDPEIKLGCMSAARRFQLICNMENETMSKWEVRKAIALSIDREEISLKATNGLQAPAYGFYPPFLDWAYNADADIGERDVEQAMALLEQAGYTKNADGYYLTLTLDVFTGGTYADCGKVIQANLKEAGIDLKLNVMEMAAWSEKIESGNYELGMMAGYQGPDPDAMGKRIGTDQVMNYSNYSNARVDELLAQGRTLVTEEDRGACYKEIQAILAEDLPIIPIVEFASYRACYVEVYGNPYIDQIADVHDGCYAKAEILE</sequence>
<feature type="domain" description="Solute-binding protein family 5" evidence="2">
    <location>
        <begin position="70"/>
        <end position="422"/>
    </location>
</feature>
<evidence type="ECO:0000313" key="3">
    <source>
        <dbReference type="EMBL" id="HIQ71360.1"/>
    </source>
</evidence>
<gene>
    <name evidence="3" type="ORF">IAB73_04010</name>
</gene>
<dbReference type="GO" id="GO:0015833">
    <property type="term" value="P:peptide transport"/>
    <property type="evidence" value="ECO:0007669"/>
    <property type="project" value="TreeGrafter"/>
</dbReference>
<dbReference type="CDD" id="cd08517">
    <property type="entry name" value="PBP2_NikA_DppA_OppA_like_13"/>
    <property type="match status" value="1"/>
</dbReference>
<dbReference type="GO" id="GO:1904680">
    <property type="term" value="F:peptide transmembrane transporter activity"/>
    <property type="evidence" value="ECO:0007669"/>
    <property type="project" value="TreeGrafter"/>
</dbReference>
<organism evidence="3 4">
    <name type="scientific">Candidatus Onthenecus intestinigallinarum</name>
    <dbReference type="NCBI Taxonomy" id="2840875"/>
    <lineage>
        <taxon>Bacteria</taxon>
        <taxon>Bacillati</taxon>
        <taxon>Bacillota</taxon>
        <taxon>Clostridia</taxon>
        <taxon>Eubacteriales</taxon>
        <taxon>Candidatus Onthenecus</taxon>
    </lineage>
</organism>
<dbReference type="Gene3D" id="3.40.190.10">
    <property type="entry name" value="Periplasmic binding protein-like II"/>
    <property type="match status" value="1"/>
</dbReference>